<gene>
    <name evidence="2" type="ORF">GCM10009733_030790</name>
</gene>
<organism evidence="2 3">
    <name type="scientific">Nonomuraea maheshkhaliensis</name>
    <dbReference type="NCBI Taxonomy" id="419590"/>
    <lineage>
        <taxon>Bacteria</taxon>
        <taxon>Bacillati</taxon>
        <taxon>Actinomycetota</taxon>
        <taxon>Actinomycetes</taxon>
        <taxon>Streptosporangiales</taxon>
        <taxon>Streptosporangiaceae</taxon>
        <taxon>Nonomuraea</taxon>
    </lineage>
</organism>
<proteinExistence type="predicted"/>
<dbReference type="Proteomes" id="UP001500064">
    <property type="component" value="Unassembled WGS sequence"/>
</dbReference>
<sequence length="185" mass="20077">MDPCGVLHGPVIRPTIAQTSGKGISVPDRRRNPAPARTESSRARHGDSASGAANHGRTDVTDALEATSYAQPVLTFALDIGETTVHDDRYWTSWADWLDIPTAPSRSRTRSGCWRRLKVRGSGCGAAGHDLTPPEPGRPAARLVEDRVDGEQQADAFQRQSQGARREGEHDGRAGQARRRGRADH</sequence>
<comment type="caution">
    <text evidence="2">The sequence shown here is derived from an EMBL/GenBank/DDBJ whole genome shotgun (WGS) entry which is preliminary data.</text>
</comment>
<protein>
    <submittedName>
        <fullName evidence="2">Uncharacterized protein</fullName>
    </submittedName>
</protein>
<feature type="compositionally biased region" description="Basic and acidic residues" evidence="1">
    <location>
        <begin position="164"/>
        <end position="173"/>
    </location>
</feature>
<name>A0ABP4R610_9ACTN</name>
<feature type="region of interest" description="Disordered" evidence="1">
    <location>
        <begin position="122"/>
        <end position="185"/>
    </location>
</feature>
<accession>A0ABP4R610</accession>
<dbReference type="EMBL" id="BAAAMU010000018">
    <property type="protein sequence ID" value="GAA1631735.1"/>
    <property type="molecule type" value="Genomic_DNA"/>
</dbReference>
<evidence type="ECO:0000256" key="1">
    <source>
        <dbReference type="SAM" id="MobiDB-lite"/>
    </source>
</evidence>
<feature type="region of interest" description="Disordered" evidence="1">
    <location>
        <begin position="1"/>
        <end position="55"/>
    </location>
</feature>
<feature type="compositionally biased region" description="Basic residues" evidence="1">
    <location>
        <begin position="176"/>
        <end position="185"/>
    </location>
</feature>
<evidence type="ECO:0000313" key="3">
    <source>
        <dbReference type="Proteomes" id="UP001500064"/>
    </source>
</evidence>
<keyword evidence="3" id="KW-1185">Reference proteome</keyword>
<evidence type="ECO:0000313" key="2">
    <source>
        <dbReference type="EMBL" id="GAA1631735.1"/>
    </source>
</evidence>
<reference evidence="3" key="1">
    <citation type="journal article" date="2019" name="Int. J. Syst. Evol. Microbiol.">
        <title>The Global Catalogue of Microorganisms (GCM) 10K type strain sequencing project: providing services to taxonomists for standard genome sequencing and annotation.</title>
        <authorList>
            <consortium name="The Broad Institute Genomics Platform"/>
            <consortium name="The Broad Institute Genome Sequencing Center for Infectious Disease"/>
            <person name="Wu L."/>
            <person name="Ma J."/>
        </authorList>
    </citation>
    <scope>NUCLEOTIDE SEQUENCE [LARGE SCALE GENOMIC DNA]</scope>
    <source>
        <strain evidence="3">JCM 13929</strain>
    </source>
</reference>